<keyword evidence="7" id="KW-0539">Nucleus</keyword>
<dbReference type="FunFam" id="4.10.240.10:FF:000006">
    <property type="entry name" value="Positive regulator of purine utilization"/>
    <property type="match status" value="1"/>
</dbReference>
<comment type="caution">
    <text evidence="10">The sequence shown here is derived from an EMBL/GenBank/DDBJ whole genome shotgun (WGS) entry which is preliminary data.</text>
</comment>
<dbReference type="GO" id="GO:0043565">
    <property type="term" value="F:sequence-specific DNA binding"/>
    <property type="evidence" value="ECO:0007669"/>
    <property type="project" value="TreeGrafter"/>
</dbReference>
<dbReference type="CDD" id="cd14723">
    <property type="entry name" value="ZIP_Ppr1"/>
    <property type="match status" value="1"/>
</dbReference>
<dbReference type="PANTHER" id="PTHR47782">
    <property type="entry name" value="ZN(II)2CYS6 TRANSCRIPTION FACTOR (EUROFUNG)-RELATED"/>
    <property type="match status" value="1"/>
</dbReference>
<feature type="region of interest" description="Disordered" evidence="8">
    <location>
        <begin position="220"/>
        <end position="247"/>
    </location>
</feature>
<feature type="compositionally biased region" description="Polar residues" evidence="8">
    <location>
        <begin position="826"/>
        <end position="843"/>
    </location>
</feature>
<dbReference type="SMART" id="SM00066">
    <property type="entry name" value="GAL4"/>
    <property type="match status" value="1"/>
</dbReference>
<evidence type="ECO:0000313" key="11">
    <source>
        <dbReference type="Proteomes" id="UP001140511"/>
    </source>
</evidence>
<feature type="compositionally biased region" description="Polar residues" evidence="8">
    <location>
        <begin position="23"/>
        <end position="37"/>
    </location>
</feature>
<organism evidence="10 11">
    <name type="scientific">Trichoderma breve</name>
    <dbReference type="NCBI Taxonomy" id="2034170"/>
    <lineage>
        <taxon>Eukaryota</taxon>
        <taxon>Fungi</taxon>
        <taxon>Dikarya</taxon>
        <taxon>Ascomycota</taxon>
        <taxon>Pezizomycotina</taxon>
        <taxon>Sordariomycetes</taxon>
        <taxon>Hypocreomycetidae</taxon>
        <taxon>Hypocreales</taxon>
        <taxon>Hypocreaceae</taxon>
        <taxon>Trichoderma</taxon>
    </lineage>
</organism>
<dbReference type="PANTHER" id="PTHR47782:SF1">
    <property type="entry name" value="PYRIMIDINE PATHWAY REGULATORY PROTEIN 1"/>
    <property type="match status" value="1"/>
</dbReference>
<dbReference type="CDD" id="cd00067">
    <property type="entry name" value="GAL4"/>
    <property type="match status" value="1"/>
</dbReference>
<dbReference type="GO" id="GO:0000981">
    <property type="term" value="F:DNA-binding transcription factor activity, RNA polymerase II-specific"/>
    <property type="evidence" value="ECO:0007669"/>
    <property type="project" value="InterPro"/>
</dbReference>
<feature type="region of interest" description="Disordered" evidence="8">
    <location>
        <begin position="957"/>
        <end position="979"/>
    </location>
</feature>
<reference evidence="10" key="1">
    <citation type="submission" date="2022-09" db="EMBL/GenBank/DDBJ databases">
        <title>Chromosome-level assembly of Trichoderma breve T069, a fungus used in development of biopesticide product.</title>
        <authorList>
            <person name="Lin R."/>
            <person name="Liu T."/>
        </authorList>
    </citation>
    <scope>NUCLEOTIDE SEQUENCE</scope>
    <source>
        <strain evidence="10">T069</strain>
    </source>
</reference>
<dbReference type="PROSITE" id="PS50048">
    <property type="entry name" value="ZN2_CY6_FUNGAL_2"/>
    <property type="match status" value="1"/>
</dbReference>
<feature type="compositionally biased region" description="Low complexity" evidence="8">
    <location>
        <begin position="90"/>
        <end position="122"/>
    </location>
</feature>
<dbReference type="InterPro" id="IPR007219">
    <property type="entry name" value="XnlR_reg_dom"/>
</dbReference>
<dbReference type="InterPro" id="IPR036864">
    <property type="entry name" value="Zn2-C6_fun-type_DNA-bd_sf"/>
</dbReference>
<dbReference type="Gene3D" id="4.10.240.10">
    <property type="entry name" value="Zn(2)-C6 fungal-type DNA-binding domain"/>
    <property type="match status" value="1"/>
</dbReference>
<evidence type="ECO:0000256" key="5">
    <source>
        <dbReference type="ARBA" id="ARBA00023125"/>
    </source>
</evidence>
<dbReference type="GO" id="GO:0008270">
    <property type="term" value="F:zinc ion binding"/>
    <property type="evidence" value="ECO:0007669"/>
    <property type="project" value="InterPro"/>
</dbReference>
<dbReference type="PROSITE" id="PS00463">
    <property type="entry name" value="ZN2_CY6_FUNGAL_1"/>
    <property type="match status" value="1"/>
</dbReference>
<keyword evidence="4" id="KW-0805">Transcription regulation</keyword>
<dbReference type="Proteomes" id="UP001140511">
    <property type="component" value="Unassembled WGS sequence"/>
</dbReference>
<feature type="domain" description="Zn(2)-C6 fungal-type" evidence="9">
    <location>
        <begin position="136"/>
        <end position="165"/>
    </location>
</feature>
<evidence type="ECO:0000256" key="1">
    <source>
        <dbReference type="ARBA" id="ARBA00004123"/>
    </source>
</evidence>
<evidence type="ECO:0000256" key="4">
    <source>
        <dbReference type="ARBA" id="ARBA00023015"/>
    </source>
</evidence>
<protein>
    <submittedName>
        <fullName evidence="10">Fungal specific transcription factor domain-containing protein</fullName>
    </submittedName>
</protein>
<dbReference type="CDD" id="cd12148">
    <property type="entry name" value="fungal_TF_MHR"/>
    <property type="match status" value="1"/>
</dbReference>
<dbReference type="AlphaFoldDB" id="A0A9W9EE16"/>
<dbReference type="RefSeq" id="XP_056034041.1">
    <property type="nucleotide sequence ID" value="XM_056168725.1"/>
</dbReference>
<dbReference type="GO" id="GO:0045944">
    <property type="term" value="P:positive regulation of transcription by RNA polymerase II"/>
    <property type="evidence" value="ECO:0007669"/>
    <property type="project" value="TreeGrafter"/>
</dbReference>
<keyword evidence="11" id="KW-1185">Reference proteome</keyword>
<dbReference type="Pfam" id="PF00172">
    <property type="entry name" value="Zn_clus"/>
    <property type="match status" value="1"/>
</dbReference>
<evidence type="ECO:0000256" key="3">
    <source>
        <dbReference type="ARBA" id="ARBA00022833"/>
    </source>
</evidence>
<keyword evidence="5" id="KW-0238">DNA-binding</keyword>
<evidence type="ECO:0000256" key="8">
    <source>
        <dbReference type="SAM" id="MobiDB-lite"/>
    </source>
</evidence>
<evidence type="ECO:0000259" key="9">
    <source>
        <dbReference type="PROSITE" id="PS50048"/>
    </source>
</evidence>
<feature type="compositionally biased region" description="Polar residues" evidence="8">
    <location>
        <begin position="854"/>
        <end position="879"/>
    </location>
</feature>
<dbReference type="SUPFAM" id="SSF57701">
    <property type="entry name" value="Zn2/Cys6 DNA-binding domain"/>
    <property type="match status" value="1"/>
</dbReference>
<dbReference type="EMBL" id="JAOPEN010000001">
    <property type="protein sequence ID" value="KAJ4864985.1"/>
    <property type="molecule type" value="Genomic_DNA"/>
</dbReference>
<accession>A0A9W9EE16</accession>
<dbReference type="SMART" id="SM00906">
    <property type="entry name" value="Fungal_trans"/>
    <property type="match status" value="1"/>
</dbReference>
<keyword evidence="6" id="KW-0804">Transcription</keyword>
<dbReference type="Pfam" id="PF04082">
    <property type="entry name" value="Fungal_trans"/>
    <property type="match status" value="1"/>
</dbReference>
<keyword evidence="3" id="KW-0862">Zinc</keyword>
<sequence length="979" mass="106874">MPTHGPPSPILQKSVKRQRQDSYDGTSSRNGFSSPEQQPAGDANLGGATSGGSSSGRSEAGASASYPGIPVTSDSVPGPGPSHDSGAGDGATDTAIVDDAAANTSTSTSTAPAASSDSVVPTGKPGQSSNFRNVSACNRCRLRKNRCDQKLPSCASCNKVGVPCVGYDPITKKEIPRSYVFYLETRVEVLEKLLASNNTPFPPAEDLDLCSRPGADGSFPALRDSRYSAPTDSVDARNSRPHSHHSQALDNALLPAKKQGNQSPAMLNIVSPAKPRSLASTSGVSFARVVFAAVQYSVSDQNGGPEKSVSSNPLNPAGAGTSMRDSFFGLHTRPTIQPAPFPTRDVAMRLVTLYFEHANPQIPILHRGEFMRMFERAYASEGRGLSARELYMLNMVFAIGCGVITRNQSRPEEYHASAIVHLEECLSNSGGGLEVLQAVLLLANFALLRPVPPGLWYITGVAVRLAVDLGLHHEDERGRRLWIRDMRRRLWWCTYSFDRLVSTCVGRPFGISDQVITTEFPSVLDDTFITPNGFIDPPPGEDHPSYKRVAHHYFRLRLLQSEILQVLQNRQLPSPYLVHFDSYRSWRMDIDRRLREWKDNAPSKQDTGVAFSTEFLFLNYWQAIVLLYKQSLSIPAMFEGEYNPSNEVNSPTAFTAELREDEERIYLKVAEAGQKILRIYRQLHLSSLVSYTYLSTHHLFMAGISYLYAIWHSPAVRSRLTMDEVDFTVLAAKSVFTDMIDKCPPAETCRDAFDRTAKATIQMATSKGGFGSPIPQTRRPPTRRETSTWAPTPAETASKKPTSRHRHHHQSEQQQQFQFDMAMGDSLSSPSLSTAGDITTPPRTGSYDDGGSVMDQSIIASPSVPRSQATPGSTSGGNPYMGQQNQQFGIQGHMEYPDAQTMELLQTFGTGSNGGFGSMDQNQMDFGFGINWEGVHNDYAEAAQPMNPFDTFFFGGPQGGNAGFGSSNGEGGHSGGNDI</sequence>
<feature type="compositionally biased region" description="Low complexity" evidence="8">
    <location>
        <begin position="55"/>
        <end position="65"/>
    </location>
</feature>
<dbReference type="GeneID" id="80863413"/>
<evidence type="ECO:0000256" key="7">
    <source>
        <dbReference type="ARBA" id="ARBA00023242"/>
    </source>
</evidence>
<feature type="region of interest" description="Disordered" evidence="8">
    <location>
        <begin position="1"/>
        <end position="128"/>
    </location>
</feature>
<evidence type="ECO:0000313" key="10">
    <source>
        <dbReference type="EMBL" id="KAJ4864985.1"/>
    </source>
</evidence>
<dbReference type="GO" id="GO:0005634">
    <property type="term" value="C:nucleus"/>
    <property type="evidence" value="ECO:0007669"/>
    <property type="project" value="UniProtKB-SubCell"/>
</dbReference>
<dbReference type="InterPro" id="IPR052202">
    <property type="entry name" value="Yeast_MetPath_Reg"/>
</dbReference>
<name>A0A9W9EE16_9HYPO</name>
<dbReference type="GO" id="GO:0006351">
    <property type="term" value="P:DNA-templated transcription"/>
    <property type="evidence" value="ECO:0007669"/>
    <property type="project" value="InterPro"/>
</dbReference>
<keyword evidence="2" id="KW-0479">Metal-binding</keyword>
<feature type="region of interest" description="Disordered" evidence="8">
    <location>
        <begin position="764"/>
        <end position="879"/>
    </location>
</feature>
<comment type="subcellular location">
    <subcellularLocation>
        <location evidence="1">Nucleus</location>
    </subcellularLocation>
</comment>
<gene>
    <name evidence="10" type="ORF">T069G_01515</name>
</gene>
<evidence type="ECO:0000256" key="6">
    <source>
        <dbReference type="ARBA" id="ARBA00023163"/>
    </source>
</evidence>
<evidence type="ECO:0000256" key="2">
    <source>
        <dbReference type="ARBA" id="ARBA00022723"/>
    </source>
</evidence>
<dbReference type="InterPro" id="IPR001138">
    <property type="entry name" value="Zn2Cys6_DnaBD"/>
</dbReference>
<proteinExistence type="predicted"/>